<reference evidence="3" key="1">
    <citation type="submission" date="2016-10" db="EMBL/GenBank/DDBJ databases">
        <authorList>
            <person name="Varghese N."/>
            <person name="Submissions S."/>
        </authorList>
    </citation>
    <scope>NUCLEOTIDE SEQUENCE [LARGE SCALE GENOMIC DNA]</scope>
    <source>
        <strain evidence="3">DSM 22951</strain>
    </source>
</reference>
<dbReference type="Pfam" id="PF10944">
    <property type="entry name" value="DUF2630"/>
    <property type="match status" value="1"/>
</dbReference>
<dbReference type="AlphaFoldDB" id="A0A2Y9BSY2"/>
<keyword evidence="3" id="KW-1185">Reference proteome</keyword>
<dbReference type="InterPro" id="IPR020311">
    <property type="entry name" value="Uncharacterised_Rv0898c"/>
</dbReference>
<feature type="compositionally biased region" description="Basic and acidic residues" evidence="1">
    <location>
        <begin position="67"/>
        <end position="81"/>
    </location>
</feature>
<evidence type="ECO:0000313" key="3">
    <source>
        <dbReference type="Proteomes" id="UP000250028"/>
    </source>
</evidence>
<evidence type="ECO:0008006" key="4">
    <source>
        <dbReference type="Google" id="ProtNLM"/>
    </source>
</evidence>
<evidence type="ECO:0000256" key="1">
    <source>
        <dbReference type="SAM" id="MobiDB-lite"/>
    </source>
</evidence>
<protein>
    <recommendedName>
        <fullName evidence="4">DUF2630 domain-containing protein</fullName>
    </recommendedName>
</protein>
<feature type="region of interest" description="Disordered" evidence="1">
    <location>
        <begin position="67"/>
        <end position="88"/>
    </location>
</feature>
<evidence type="ECO:0000313" key="2">
    <source>
        <dbReference type="EMBL" id="SSA33112.1"/>
    </source>
</evidence>
<sequence>MADDGAMDETSKEVHQHIDELVAREHALRAAQVGKGLDPEEQRELKHIEAQLDQAWDLLRQRNALAEQHENPDAATERPVGEVEGYLN</sequence>
<dbReference type="EMBL" id="UESZ01000001">
    <property type="protein sequence ID" value="SSA33112.1"/>
    <property type="molecule type" value="Genomic_DNA"/>
</dbReference>
<dbReference type="Proteomes" id="UP000250028">
    <property type="component" value="Unassembled WGS sequence"/>
</dbReference>
<organism evidence="2 3">
    <name type="scientific">Branchiibius hedensis</name>
    <dbReference type="NCBI Taxonomy" id="672460"/>
    <lineage>
        <taxon>Bacteria</taxon>
        <taxon>Bacillati</taxon>
        <taxon>Actinomycetota</taxon>
        <taxon>Actinomycetes</taxon>
        <taxon>Micrococcales</taxon>
        <taxon>Dermacoccaceae</taxon>
        <taxon>Branchiibius</taxon>
    </lineage>
</organism>
<name>A0A2Y9BSY2_9MICO</name>
<proteinExistence type="predicted"/>
<accession>A0A2Y9BSY2</accession>
<gene>
    <name evidence="2" type="ORF">SAMN04489750_0383</name>
</gene>